<dbReference type="RefSeq" id="WP_015499547.1">
    <property type="nucleotide sequence ID" value="NC_020911.1"/>
</dbReference>
<sequence length="229" mass="25862">MRLARFCLTVPIKELLNLELRIHPETRADLDPRQLKLSEHARSKLEEFYDRVEHASNIGEAFEYMTGFAAKAPEMAVRIAGVQTLYADEHATEITEELMSNGIAMMDWYLSETRRISDTGRPNDELCAAEELRLWLVNRWTEEFIDKRTMMKNGPGHLRDGNTLSICIIKLVEHGWLVCGTGRQIVNGVNSMTFWRVVCPGSGGMNAAGIARVRACFENAEELLPIGHG</sequence>
<gene>
    <name evidence="1" type="ORF">OAN307_c18670</name>
</gene>
<organism evidence="1 2">
    <name type="scientific">Octadecabacter antarcticus 307</name>
    <dbReference type="NCBI Taxonomy" id="391626"/>
    <lineage>
        <taxon>Bacteria</taxon>
        <taxon>Pseudomonadati</taxon>
        <taxon>Pseudomonadota</taxon>
        <taxon>Alphaproteobacteria</taxon>
        <taxon>Rhodobacterales</taxon>
        <taxon>Roseobacteraceae</taxon>
        <taxon>Octadecabacter</taxon>
    </lineage>
</organism>
<dbReference type="Pfam" id="PF13148">
    <property type="entry name" value="DUF3987"/>
    <property type="match status" value="1"/>
</dbReference>
<dbReference type="eggNOG" id="COG4983">
    <property type="taxonomic scope" value="Bacteria"/>
</dbReference>
<evidence type="ECO:0000313" key="1">
    <source>
        <dbReference type="EMBL" id="AGI67520.1"/>
    </source>
</evidence>
<evidence type="ECO:0000313" key="2">
    <source>
        <dbReference type="Proteomes" id="UP000005307"/>
    </source>
</evidence>
<protein>
    <submittedName>
        <fullName evidence="1">Uncharacterized protein</fullName>
    </submittedName>
</protein>
<reference evidence="1 2" key="1">
    <citation type="journal article" date="2013" name="PLoS ONE">
        <title>Poles Apart: Arctic and Antarctic Octadecabacter strains Share High Genome Plasticity and a New Type of Xanthorhodopsin.</title>
        <authorList>
            <person name="Vollmers J."/>
            <person name="Voget S."/>
            <person name="Dietrich S."/>
            <person name="Gollnow K."/>
            <person name="Smits M."/>
            <person name="Meyer K."/>
            <person name="Brinkhoff T."/>
            <person name="Simon M."/>
            <person name="Daniel R."/>
        </authorList>
    </citation>
    <scope>NUCLEOTIDE SEQUENCE [LARGE SCALE GENOMIC DNA]</scope>
    <source>
        <strain evidence="1 2">307</strain>
    </source>
</reference>
<dbReference type="STRING" id="391626.OAN307_c18670"/>
<accession>M9RCJ6</accession>
<proteinExistence type="predicted"/>
<dbReference type="EMBL" id="CP003740">
    <property type="protein sequence ID" value="AGI67520.1"/>
    <property type="molecule type" value="Genomic_DNA"/>
</dbReference>
<dbReference type="HOGENOM" id="CLU_1208792_0_0_5"/>
<dbReference type="InterPro" id="IPR025048">
    <property type="entry name" value="DUF3987"/>
</dbReference>
<dbReference type="KEGG" id="oat:OAN307_c18670"/>
<keyword evidence="2" id="KW-1185">Reference proteome</keyword>
<dbReference type="Proteomes" id="UP000005307">
    <property type="component" value="Chromosome"/>
</dbReference>
<name>M9RCJ6_9RHOB</name>
<dbReference type="AlphaFoldDB" id="M9RCJ6"/>